<reference evidence="1 2" key="1">
    <citation type="journal article" date="2013" name="Science">
        <title>Pandoraviruses: amoeba viruses with genomes up to 2.5 Mb reaching that of parasitic eukaryotes.</title>
        <authorList>
            <person name="Philippe N."/>
            <person name="Legendre M."/>
            <person name="Doutre G."/>
            <person name="Coute Y."/>
            <person name="Poirot O."/>
            <person name="Lescot M."/>
            <person name="Arslan D."/>
            <person name="Seltzer V."/>
            <person name="Bertaux L."/>
            <person name="Bruley C."/>
            <person name="Garin J."/>
            <person name="Claverie J.M."/>
            <person name="Abergel C."/>
        </authorList>
    </citation>
    <scope>NUCLEOTIDE SEQUENCE [LARGE SCALE GENOMIC DNA]</scope>
</reference>
<gene>
    <name evidence="1" type="ORF">psal_cds_1270</name>
</gene>
<dbReference type="GeneID" id="16607407"/>
<dbReference type="EMBL" id="KC977571">
    <property type="protein sequence ID" value="AGO85620.2"/>
    <property type="molecule type" value="Genomic_DNA"/>
</dbReference>
<dbReference type="Proteomes" id="UP000204584">
    <property type="component" value="Segment"/>
</dbReference>
<name>S4W5I5_9VIRU</name>
<evidence type="ECO:0000313" key="2">
    <source>
        <dbReference type="Proteomes" id="UP000204584"/>
    </source>
</evidence>
<proteinExistence type="predicted"/>
<organism evidence="1 2">
    <name type="scientific">Pandoravirus salinus</name>
    <dbReference type="NCBI Taxonomy" id="1349410"/>
    <lineage>
        <taxon>Viruses</taxon>
        <taxon>Pandoravirus</taxon>
    </lineage>
</organism>
<accession>S4W5I5</accession>
<protein>
    <submittedName>
        <fullName evidence="1">Uncharacterized protein</fullName>
    </submittedName>
</protein>
<dbReference type="KEGG" id="vg:16607407"/>
<evidence type="ECO:0000313" key="1">
    <source>
        <dbReference type="EMBL" id="AGO85620.2"/>
    </source>
</evidence>
<dbReference type="RefSeq" id="YP_008438699.2">
    <property type="nucleotide sequence ID" value="NC_022098.1"/>
</dbReference>
<keyword evidence="2" id="KW-1185">Reference proteome</keyword>
<sequence length="103" mass="11656">MPDAGGLSGQPLSKKKRIRVSLRADSASGRAADRAAASFSFICKFIMQRRRRQSEIASRFRPFCRSSTRNAIPLCYCRRHGEKKRKQGGRAVQLAVRRWIATC</sequence>